<feature type="domain" description="Methyl-accepting transducer" evidence="8">
    <location>
        <begin position="372"/>
        <end position="611"/>
    </location>
</feature>
<dbReference type="InterPro" id="IPR003660">
    <property type="entry name" value="HAMP_dom"/>
</dbReference>
<dbReference type="InterPro" id="IPR029150">
    <property type="entry name" value="dCache_3"/>
</dbReference>
<evidence type="ECO:0008006" key="12">
    <source>
        <dbReference type="Google" id="ProtNLM"/>
    </source>
</evidence>
<evidence type="ECO:0000256" key="7">
    <source>
        <dbReference type="SAM" id="Phobius"/>
    </source>
</evidence>
<keyword evidence="2" id="KW-1003">Cell membrane</keyword>
<keyword evidence="7" id="KW-1133">Transmembrane helix</keyword>
<evidence type="ECO:0000313" key="10">
    <source>
        <dbReference type="EMBL" id="KEO82370.1"/>
    </source>
</evidence>
<evidence type="ECO:0000256" key="4">
    <source>
        <dbReference type="ARBA" id="ARBA00023224"/>
    </source>
</evidence>
<evidence type="ECO:0000259" key="8">
    <source>
        <dbReference type="PROSITE" id="PS50111"/>
    </source>
</evidence>
<keyword evidence="7" id="KW-0812">Transmembrane</keyword>
<dbReference type="PANTHER" id="PTHR32089:SF112">
    <property type="entry name" value="LYSOZYME-LIKE PROTEIN-RELATED"/>
    <property type="match status" value="1"/>
</dbReference>
<dbReference type="SUPFAM" id="SSF58104">
    <property type="entry name" value="Methyl-accepting chemotaxis protein (MCP) signaling domain"/>
    <property type="match status" value="1"/>
</dbReference>
<evidence type="ECO:0000313" key="11">
    <source>
        <dbReference type="Proteomes" id="UP000027931"/>
    </source>
</evidence>
<dbReference type="RefSeq" id="WP_038090556.1">
    <property type="nucleotide sequence ID" value="NZ_JMIR01000023.1"/>
</dbReference>
<dbReference type="SMART" id="SM00283">
    <property type="entry name" value="MA"/>
    <property type="match status" value="1"/>
</dbReference>
<dbReference type="InterPro" id="IPR029151">
    <property type="entry name" value="Sensor-like_sf"/>
</dbReference>
<evidence type="ECO:0000256" key="2">
    <source>
        <dbReference type="ARBA" id="ARBA00022475"/>
    </source>
</evidence>
<dbReference type="Pfam" id="PF14827">
    <property type="entry name" value="dCache_3"/>
    <property type="match status" value="1"/>
</dbReference>
<dbReference type="Gene3D" id="6.10.340.10">
    <property type="match status" value="1"/>
</dbReference>
<comment type="caution">
    <text evidence="10">The sequence shown here is derived from an EMBL/GenBank/DDBJ whole genome shotgun (WGS) entry which is preliminary data.</text>
</comment>
<feature type="domain" description="HAMP" evidence="9">
    <location>
        <begin position="301"/>
        <end position="353"/>
    </location>
</feature>
<dbReference type="Gene3D" id="1.10.287.950">
    <property type="entry name" value="Methyl-accepting chemotaxis protein"/>
    <property type="match status" value="1"/>
</dbReference>
<feature type="transmembrane region" description="Helical" evidence="7">
    <location>
        <begin position="277"/>
        <end position="297"/>
    </location>
</feature>
<dbReference type="SUPFAM" id="SSF103190">
    <property type="entry name" value="Sensory domain-like"/>
    <property type="match status" value="1"/>
</dbReference>
<dbReference type="STRING" id="1157490.EL26_15710"/>
<keyword evidence="11" id="KW-1185">Reference proteome</keyword>
<dbReference type="Pfam" id="PF00015">
    <property type="entry name" value="MCPsignal"/>
    <property type="match status" value="1"/>
</dbReference>
<sequence>MKLRTQTVGLLLGMALVPMMAMGIVSNAVSMQALSDLQNTSVQAAEKTVVQAVESREQNAMALALQASRDPQLLTALQTGDHQKLTALLDQSYQDLQAQGLTVLEIGNGVGNVQYRAHDPQKFGDSKYDNATVSLALTSGKTAAAVEEDNGSLSVRGVAPLKVGDVVKGTITYGYATDEKFVQGLKGIVNGEVTVYSVETKKSLVSTIEGEQDTMEDAALLSTVIDGQKMYKTQGDVNGTPYDFVYVPLTDYDKNHTLAVMRVSMSREAIVSAQQKIITYSVALAVLTVLLAIFVAVRSSNRIVRPMTAVMEGLSEAAGGVLRRVKPVKASGELQQLLAHYDSMIRNIRDLMLIAGQSAAQASELSEQIHSGTQEATAAAEQVNRSVDEVASGSERQNDSLQRANEELGNIVHDLASIAASTEELSHLANEVDEASNTGRQTMQRTRHEMNEIHRHVQHTAETMSVLGQQSERIGSIVDVIGAIAGQTNLLALNAAIEAARAGEQGRGFSVVADEVRKLAEQSESAAREIAELVRNIRVQVQASIDGMQQGVEAVVSGERAMREAEQAFGLVGTRLQSVTDGVSNVYGLTKTASEHSKSVEQEFHAIAFVAESTVASTEEVAAAIEEQSAMLNALAHSMEELRRLSETLNSAVGRFECHE</sequence>
<dbReference type="PROSITE" id="PS50111">
    <property type="entry name" value="CHEMOTAXIS_TRANSDUC_2"/>
    <property type="match status" value="1"/>
</dbReference>
<dbReference type="eggNOG" id="COG0840">
    <property type="taxonomic scope" value="Bacteria"/>
</dbReference>
<evidence type="ECO:0000256" key="6">
    <source>
        <dbReference type="PROSITE-ProRule" id="PRU00284"/>
    </source>
</evidence>
<comment type="similarity">
    <text evidence="5">Belongs to the methyl-accepting chemotaxis (MCP) protein family.</text>
</comment>
<dbReference type="InterPro" id="IPR004089">
    <property type="entry name" value="MCPsignal_dom"/>
</dbReference>
<dbReference type="Gene3D" id="3.30.450.20">
    <property type="entry name" value="PAS domain"/>
    <property type="match status" value="1"/>
</dbReference>
<dbReference type="Proteomes" id="UP000027931">
    <property type="component" value="Unassembled WGS sequence"/>
</dbReference>
<comment type="subcellular location">
    <subcellularLocation>
        <location evidence="1">Cell membrane</location>
    </subcellularLocation>
</comment>
<evidence type="ECO:0000256" key="1">
    <source>
        <dbReference type="ARBA" id="ARBA00004236"/>
    </source>
</evidence>
<dbReference type="PANTHER" id="PTHR32089">
    <property type="entry name" value="METHYL-ACCEPTING CHEMOTAXIS PROTEIN MCPB"/>
    <property type="match status" value="1"/>
</dbReference>
<dbReference type="EMBL" id="JMIR01000023">
    <property type="protein sequence ID" value="KEO82370.1"/>
    <property type="molecule type" value="Genomic_DNA"/>
</dbReference>
<keyword evidence="3 7" id="KW-0472">Membrane</keyword>
<dbReference type="PROSITE" id="PS50885">
    <property type="entry name" value="HAMP"/>
    <property type="match status" value="1"/>
</dbReference>
<evidence type="ECO:0000256" key="3">
    <source>
        <dbReference type="ARBA" id="ARBA00023136"/>
    </source>
</evidence>
<name>A0A074LPE6_9BACL</name>
<organism evidence="10 11">
    <name type="scientific">Tumebacillus flagellatus</name>
    <dbReference type="NCBI Taxonomy" id="1157490"/>
    <lineage>
        <taxon>Bacteria</taxon>
        <taxon>Bacillati</taxon>
        <taxon>Bacillota</taxon>
        <taxon>Bacilli</taxon>
        <taxon>Bacillales</taxon>
        <taxon>Alicyclobacillaceae</taxon>
        <taxon>Tumebacillus</taxon>
    </lineage>
</organism>
<evidence type="ECO:0000256" key="5">
    <source>
        <dbReference type="ARBA" id="ARBA00029447"/>
    </source>
</evidence>
<dbReference type="OrthoDB" id="2379189at2"/>
<dbReference type="CDD" id="cd11386">
    <property type="entry name" value="MCP_signal"/>
    <property type="match status" value="1"/>
</dbReference>
<reference evidence="10 11" key="1">
    <citation type="journal article" date="2013" name="Int. J. Syst. Evol. Microbiol.">
        <title>Tumebacillus flagellatus sp. nov., an alpha-amylase/pullulanase-producing bacterium isolated from cassava wastewater.</title>
        <authorList>
            <person name="Wang Q."/>
            <person name="Xie N."/>
            <person name="Qin Y."/>
            <person name="Shen N."/>
            <person name="Zhu J."/>
            <person name="Mi H."/>
            <person name="Huang R."/>
        </authorList>
    </citation>
    <scope>NUCLEOTIDE SEQUENCE [LARGE SCALE GENOMIC DNA]</scope>
    <source>
        <strain evidence="10 11">GST4</strain>
    </source>
</reference>
<dbReference type="GO" id="GO:0005886">
    <property type="term" value="C:plasma membrane"/>
    <property type="evidence" value="ECO:0007669"/>
    <property type="project" value="UniProtKB-SubCell"/>
</dbReference>
<dbReference type="AlphaFoldDB" id="A0A074LPE6"/>
<accession>A0A074LPE6</accession>
<protein>
    <recommendedName>
        <fullName evidence="12">Chemotaxis protein</fullName>
    </recommendedName>
</protein>
<gene>
    <name evidence="10" type="ORF">EL26_15710</name>
</gene>
<keyword evidence="4 6" id="KW-0807">Transducer</keyword>
<dbReference type="GO" id="GO:0007165">
    <property type="term" value="P:signal transduction"/>
    <property type="evidence" value="ECO:0007669"/>
    <property type="project" value="UniProtKB-KW"/>
</dbReference>
<proteinExistence type="inferred from homology"/>
<evidence type="ECO:0000259" key="9">
    <source>
        <dbReference type="PROSITE" id="PS50885"/>
    </source>
</evidence>